<gene>
    <name evidence="1" type="ORF">F2P40_18095</name>
    <name evidence="2" type="ORF">F4T87_18135</name>
</gene>
<dbReference type="EMBL" id="VYTF01000031">
    <property type="protein sequence ID" value="MQZ28910.1"/>
    <property type="molecule type" value="Genomic_DNA"/>
</dbReference>
<name>A0A646LVE2_ACIBA</name>
<reference evidence="1 3" key="2">
    <citation type="submission" date="2019-10" db="EMBL/GenBank/DDBJ databases">
        <title>Genetic environment of the oxa23 gene and comparative analysis of carbapenem resistant Acinetobacter baumannii isolates belonging to global clone 1, lineage 2 recovered in a burns hospital outbreak in 2012-2013.</title>
        <authorList>
            <person name="Douraghi M."/>
            <person name="Aris P."/>
            <person name="Kenyon J."/>
            <person name="Hamidian M."/>
        </authorList>
    </citation>
    <scope>NUCLEOTIDE SEQUENCE [LARGE SCALE GENOMIC DNA]</scope>
    <source>
        <strain evidence="1 3">ABS103</strain>
    </source>
</reference>
<dbReference type="AlphaFoldDB" id="A0A646LVE2"/>
<protein>
    <submittedName>
        <fullName evidence="2">Uncharacterized protein</fullName>
    </submittedName>
</protein>
<reference evidence="2" key="1">
    <citation type="submission" date="2019-09" db="EMBL/GenBank/DDBJ databases">
        <title>Distinct mechanisms of dissemination of NDM-1 metallo-beta-betalactamase in Acinetobacter species spp. in Argentina.</title>
        <authorList>
            <person name="Maria R.S."/>
            <person name="Adams M.D."/>
        </authorList>
    </citation>
    <scope>NUCLEOTIDE SEQUENCE</scope>
    <source>
        <strain evidence="2">AMA3</strain>
    </source>
</reference>
<accession>A0A646LVE2</accession>
<organism evidence="2">
    <name type="scientific">Acinetobacter baumannii</name>
    <dbReference type="NCBI Taxonomy" id="470"/>
    <lineage>
        <taxon>Bacteria</taxon>
        <taxon>Pseudomonadati</taxon>
        <taxon>Pseudomonadota</taxon>
        <taxon>Gammaproteobacteria</taxon>
        <taxon>Moraxellales</taxon>
        <taxon>Moraxellaceae</taxon>
        <taxon>Acinetobacter</taxon>
        <taxon>Acinetobacter calcoaceticus/baumannii complex</taxon>
    </lineage>
</organism>
<evidence type="ECO:0000313" key="3">
    <source>
        <dbReference type="Proteomes" id="UP000461234"/>
    </source>
</evidence>
<dbReference type="EMBL" id="WIOC01000032">
    <property type="protein sequence ID" value="MQR51209.1"/>
    <property type="molecule type" value="Genomic_DNA"/>
</dbReference>
<evidence type="ECO:0000313" key="1">
    <source>
        <dbReference type="EMBL" id="MQR51209.1"/>
    </source>
</evidence>
<dbReference type="Proteomes" id="UP000461234">
    <property type="component" value="Unassembled WGS sequence"/>
</dbReference>
<proteinExistence type="predicted"/>
<comment type="caution">
    <text evidence="2">The sequence shown here is derived from an EMBL/GenBank/DDBJ whole genome shotgun (WGS) entry which is preliminary data.</text>
</comment>
<sequence>MTYLLDTKVCVLIYDGLGKCAYRTVEECSNAIFKEDPAELLSFDCEVMTFREWTLLHKKLGYLGKPTLEPN</sequence>
<dbReference type="RefSeq" id="WP_000221709.1">
    <property type="nucleotide sequence ID" value="NZ_CAXNZP010000068.1"/>
</dbReference>
<evidence type="ECO:0000313" key="2">
    <source>
        <dbReference type="EMBL" id="MQZ28910.1"/>
    </source>
</evidence>